<protein>
    <submittedName>
        <fullName evidence="1">Uncharacterized protein</fullName>
    </submittedName>
</protein>
<accession>A0ABQ9XFC6</accession>
<sequence length="124" mass="14503">MHHTTTKTTITKRYIEDQTSLEINQAVDYATAHKCSFSLRSTNALQWTKKQDEFFANKLNILKAATVEWRSPAAAFSTKIPDSMEYRWRWVDTILDFIDKYGQSVKVVQSYYLLRDTGCFFSDQ</sequence>
<comment type="caution">
    <text evidence="1">The sequence shown here is derived from an EMBL/GenBank/DDBJ whole genome shotgun (WGS) entry which is preliminary data.</text>
</comment>
<name>A0ABQ9XFC6_9EUKA</name>
<keyword evidence="2" id="KW-1185">Reference proteome</keyword>
<organism evidence="1 2">
    <name type="scientific">Blattamonas nauphoetae</name>
    <dbReference type="NCBI Taxonomy" id="2049346"/>
    <lineage>
        <taxon>Eukaryota</taxon>
        <taxon>Metamonada</taxon>
        <taxon>Preaxostyla</taxon>
        <taxon>Oxymonadida</taxon>
        <taxon>Blattamonas</taxon>
    </lineage>
</organism>
<gene>
    <name evidence="1" type="ORF">BLNAU_15077</name>
</gene>
<dbReference type="Proteomes" id="UP001281761">
    <property type="component" value="Unassembled WGS sequence"/>
</dbReference>
<evidence type="ECO:0000313" key="1">
    <source>
        <dbReference type="EMBL" id="KAK2950042.1"/>
    </source>
</evidence>
<reference evidence="1 2" key="1">
    <citation type="journal article" date="2022" name="bioRxiv">
        <title>Genomics of Preaxostyla Flagellates Illuminates Evolutionary Transitions and the Path Towards Mitochondrial Loss.</title>
        <authorList>
            <person name="Novak L.V.F."/>
            <person name="Treitli S.C."/>
            <person name="Pyrih J."/>
            <person name="Halakuc P."/>
            <person name="Pipaliya S.V."/>
            <person name="Vacek V."/>
            <person name="Brzon O."/>
            <person name="Soukal P."/>
            <person name="Eme L."/>
            <person name="Dacks J.B."/>
            <person name="Karnkowska A."/>
            <person name="Elias M."/>
            <person name="Hampl V."/>
        </authorList>
    </citation>
    <scope>NUCLEOTIDE SEQUENCE [LARGE SCALE GENOMIC DNA]</scope>
    <source>
        <strain evidence="1">NAU3</strain>
        <tissue evidence="1">Gut</tissue>
    </source>
</reference>
<evidence type="ECO:0000313" key="2">
    <source>
        <dbReference type="Proteomes" id="UP001281761"/>
    </source>
</evidence>
<dbReference type="EMBL" id="JARBJD010000144">
    <property type="protein sequence ID" value="KAK2950042.1"/>
    <property type="molecule type" value="Genomic_DNA"/>
</dbReference>
<proteinExistence type="predicted"/>